<comment type="caution">
    <text evidence="1">The sequence shown here is derived from an EMBL/GenBank/DDBJ whole genome shotgun (WGS) entry which is preliminary data.</text>
</comment>
<name>A0ABN7WAV9_GIGMA</name>
<protein>
    <submittedName>
        <fullName evidence="1">21634_t:CDS:1</fullName>
    </submittedName>
</protein>
<evidence type="ECO:0000313" key="1">
    <source>
        <dbReference type="EMBL" id="CAG8824480.1"/>
    </source>
</evidence>
<feature type="non-terminal residue" evidence="1">
    <location>
        <position position="297"/>
    </location>
</feature>
<sequence>SRLVGQALISNKIVESYEWVFQTLVMNTRAMLLMIITDNDLAVNAANLIKNLKGKLREQYNEFSTYWYQMHNSLLYNQFDNLWNELLAKFSNTTLVFTTRIQVTQYVEGQNAIIKSLMNGNILLINLTKHINEQISRASTFIQYKHWAHSITDLELQLDSIKQFDLSTQCNLDKQSNIFVEDAVDAPAILIQELILSTEQNAKTLGNNEQFFSDLSFCLLEISFSNIHAEVSYHKAYITANDLSKKAIKLDWMLVLEDEDEDILNSSSSDKDFVVVKNPIVHSKRSVPKKRDLKDLM</sequence>
<evidence type="ECO:0000313" key="2">
    <source>
        <dbReference type="Proteomes" id="UP000789901"/>
    </source>
</evidence>
<organism evidence="1 2">
    <name type="scientific">Gigaspora margarita</name>
    <dbReference type="NCBI Taxonomy" id="4874"/>
    <lineage>
        <taxon>Eukaryota</taxon>
        <taxon>Fungi</taxon>
        <taxon>Fungi incertae sedis</taxon>
        <taxon>Mucoromycota</taxon>
        <taxon>Glomeromycotina</taxon>
        <taxon>Glomeromycetes</taxon>
        <taxon>Diversisporales</taxon>
        <taxon>Gigasporaceae</taxon>
        <taxon>Gigaspora</taxon>
    </lineage>
</organism>
<dbReference type="EMBL" id="CAJVQB010036812">
    <property type="protein sequence ID" value="CAG8824480.1"/>
    <property type="molecule type" value="Genomic_DNA"/>
</dbReference>
<reference evidence="1 2" key="1">
    <citation type="submission" date="2021-06" db="EMBL/GenBank/DDBJ databases">
        <authorList>
            <person name="Kallberg Y."/>
            <person name="Tangrot J."/>
            <person name="Rosling A."/>
        </authorList>
    </citation>
    <scope>NUCLEOTIDE SEQUENCE [LARGE SCALE GENOMIC DNA]</scope>
    <source>
        <strain evidence="1 2">120-4 pot B 10/14</strain>
    </source>
</reference>
<dbReference type="Proteomes" id="UP000789901">
    <property type="component" value="Unassembled WGS sequence"/>
</dbReference>
<accession>A0ABN7WAV9</accession>
<proteinExistence type="predicted"/>
<gene>
    <name evidence="1" type="ORF">GMARGA_LOCUS28585</name>
</gene>
<feature type="non-terminal residue" evidence="1">
    <location>
        <position position="1"/>
    </location>
</feature>
<keyword evidence="2" id="KW-1185">Reference proteome</keyword>